<sequence length="194" mass="19498">GAPQQVASAAAPAPARPNAVANQAPVPPARESNGRPGTGQTPPVANPAEGSTSVQSTLERLRAQQAAAAAARPRPAAAAAPAPGGGAPAGTATLTAGEVRGVADKISECWSVDAGAPGLESIVVELRVEADASGVVRVVRPAGSVPSEPRARAVFEAARRALMDPKCSPLPFPRDKLAAINTATFRFNPRGLTR</sequence>
<proteinExistence type="predicted"/>
<evidence type="ECO:0000256" key="1">
    <source>
        <dbReference type="SAM" id="MobiDB-lite"/>
    </source>
</evidence>
<dbReference type="EMBL" id="RCZP01000025">
    <property type="protein sequence ID" value="TPG51508.1"/>
    <property type="molecule type" value="Genomic_DNA"/>
</dbReference>
<comment type="caution">
    <text evidence="2">The sequence shown here is derived from an EMBL/GenBank/DDBJ whole genome shotgun (WGS) entry which is preliminary data.</text>
</comment>
<feature type="non-terminal residue" evidence="2">
    <location>
        <position position="1"/>
    </location>
</feature>
<dbReference type="Proteomes" id="UP000317078">
    <property type="component" value="Unassembled WGS sequence"/>
</dbReference>
<name>A0A502FPN3_9PROT</name>
<organism evidence="2 3">
    <name type="scientific">Muricoccus nepalensis</name>
    <dbReference type="NCBI Taxonomy" id="1854500"/>
    <lineage>
        <taxon>Bacteria</taxon>
        <taxon>Pseudomonadati</taxon>
        <taxon>Pseudomonadota</taxon>
        <taxon>Alphaproteobacteria</taxon>
        <taxon>Acetobacterales</taxon>
        <taxon>Roseomonadaceae</taxon>
        <taxon>Muricoccus</taxon>
    </lineage>
</organism>
<dbReference type="SUPFAM" id="SSF74653">
    <property type="entry name" value="TolA/TonB C-terminal domain"/>
    <property type="match status" value="1"/>
</dbReference>
<feature type="region of interest" description="Disordered" evidence="1">
    <location>
        <begin position="1"/>
        <end position="92"/>
    </location>
</feature>
<dbReference type="AlphaFoldDB" id="A0A502FPN3"/>
<feature type="compositionally biased region" description="Polar residues" evidence="1">
    <location>
        <begin position="38"/>
        <end position="58"/>
    </location>
</feature>
<evidence type="ECO:0008006" key="4">
    <source>
        <dbReference type="Google" id="ProtNLM"/>
    </source>
</evidence>
<evidence type="ECO:0000313" key="2">
    <source>
        <dbReference type="EMBL" id="TPG51508.1"/>
    </source>
</evidence>
<keyword evidence="3" id="KW-1185">Reference proteome</keyword>
<dbReference type="Gene3D" id="3.30.1150.10">
    <property type="match status" value="1"/>
</dbReference>
<evidence type="ECO:0000313" key="3">
    <source>
        <dbReference type="Proteomes" id="UP000317078"/>
    </source>
</evidence>
<gene>
    <name evidence="2" type="ORF">EAH89_19870</name>
</gene>
<reference evidence="2 3" key="1">
    <citation type="journal article" date="2019" name="Environ. Microbiol.">
        <title>Species interactions and distinct microbial communities in high Arctic permafrost affected cryosols are associated with the CH4 and CO2 gas fluxes.</title>
        <authorList>
            <person name="Altshuler I."/>
            <person name="Hamel J."/>
            <person name="Turney S."/>
            <person name="Magnuson E."/>
            <person name="Levesque R."/>
            <person name="Greer C."/>
            <person name="Whyte L.G."/>
        </authorList>
    </citation>
    <scope>NUCLEOTIDE SEQUENCE [LARGE SCALE GENOMIC DNA]</scope>
    <source>
        <strain evidence="2 3">S9.3B</strain>
    </source>
</reference>
<feature type="compositionally biased region" description="Low complexity" evidence="1">
    <location>
        <begin position="1"/>
        <end position="24"/>
    </location>
</feature>
<feature type="compositionally biased region" description="Low complexity" evidence="1">
    <location>
        <begin position="63"/>
        <end position="82"/>
    </location>
</feature>
<protein>
    <recommendedName>
        <fullName evidence="4">Energy transducer TonB</fullName>
    </recommendedName>
</protein>
<accession>A0A502FPN3</accession>